<dbReference type="Gene3D" id="3.40.50.2300">
    <property type="match status" value="1"/>
</dbReference>
<gene>
    <name evidence="1" type="ORF">FHG71_23280</name>
</gene>
<comment type="caution">
    <text evidence="1">The sequence shown here is derived from an EMBL/GenBank/DDBJ whole genome shotgun (WGS) entry which is preliminary data.</text>
</comment>
<proteinExistence type="predicted"/>
<accession>A0A5C4N9U9</accession>
<reference evidence="1 2" key="1">
    <citation type="submission" date="2019-06" db="EMBL/GenBank/DDBJ databases">
        <authorList>
            <person name="Jiang L."/>
        </authorList>
    </citation>
    <scope>NUCLEOTIDE SEQUENCE [LARGE SCALE GENOMIC DNA]</scope>
    <source>
        <strain evidence="1 2">YIM 48858</strain>
    </source>
</reference>
<evidence type="ECO:0000313" key="1">
    <source>
        <dbReference type="EMBL" id="TNC58869.1"/>
    </source>
</evidence>
<name>A0A5C4N9U9_9RHOB</name>
<dbReference type="RefSeq" id="WP_139084180.1">
    <property type="nucleotide sequence ID" value="NZ_VDFV01000151.1"/>
</dbReference>
<dbReference type="EMBL" id="VDFV01000151">
    <property type="protein sequence ID" value="TNC58869.1"/>
    <property type="molecule type" value="Genomic_DNA"/>
</dbReference>
<sequence>MTSNSKTTVALIGGSTETAAIDAALHAMPDVAVDRRPNSLTRLNGTATQLASTADVILFCPDPAAGLDLEVLRELHRAPGRNAALVALTAPDMPIAEARRLLQAGVEDVLPWTASPADLREGLDRWKRPNLPALYEPPKRHG</sequence>
<dbReference type="AlphaFoldDB" id="A0A5C4N9U9"/>
<evidence type="ECO:0000313" key="2">
    <source>
        <dbReference type="Proteomes" id="UP000305709"/>
    </source>
</evidence>
<feature type="non-terminal residue" evidence="1">
    <location>
        <position position="142"/>
    </location>
</feature>
<evidence type="ECO:0008006" key="3">
    <source>
        <dbReference type="Google" id="ProtNLM"/>
    </source>
</evidence>
<keyword evidence="2" id="KW-1185">Reference proteome</keyword>
<dbReference type="Proteomes" id="UP000305709">
    <property type="component" value="Unassembled WGS sequence"/>
</dbReference>
<protein>
    <recommendedName>
        <fullName evidence="3">Response regulator transcription factor</fullName>
    </recommendedName>
</protein>
<organism evidence="1 2">
    <name type="scientific">Rubellimicrobium roseum</name>
    <dbReference type="NCBI Taxonomy" id="687525"/>
    <lineage>
        <taxon>Bacteria</taxon>
        <taxon>Pseudomonadati</taxon>
        <taxon>Pseudomonadota</taxon>
        <taxon>Alphaproteobacteria</taxon>
        <taxon>Rhodobacterales</taxon>
        <taxon>Roseobacteraceae</taxon>
        <taxon>Rubellimicrobium</taxon>
    </lineage>
</organism>